<feature type="compositionally biased region" description="Basic residues" evidence="1">
    <location>
        <begin position="55"/>
        <end position="66"/>
    </location>
</feature>
<dbReference type="GO" id="GO:0003743">
    <property type="term" value="F:translation initiation factor activity"/>
    <property type="evidence" value="ECO:0007669"/>
    <property type="project" value="InterPro"/>
</dbReference>
<proteinExistence type="predicted"/>
<evidence type="ECO:0000256" key="1">
    <source>
        <dbReference type="SAM" id="MobiDB-lite"/>
    </source>
</evidence>
<evidence type="ECO:0000313" key="2">
    <source>
        <dbReference type="EMBL" id="KNC33623.1"/>
    </source>
</evidence>
<dbReference type="Pfam" id="PF08597">
    <property type="entry name" value="eIF3_subunit"/>
    <property type="match status" value="1"/>
</dbReference>
<feature type="non-terminal residue" evidence="2">
    <location>
        <position position="73"/>
    </location>
</feature>
<organism evidence="2 3">
    <name type="scientific">Lucilia cuprina</name>
    <name type="common">Green bottle fly</name>
    <name type="synonym">Australian sheep blowfly</name>
    <dbReference type="NCBI Taxonomy" id="7375"/>
    <lineage>
        <taxon>Eukaryota</taxon>
        <taxon>Metazoa</taxon>
        <taxon>Ecdysozoa</taxon>
        <taxon>Arthropoda</taxon>
        <taxon>Hexapoda</taxon>
        <taxon>Insecta</taxon>
        <taxon>Pterygota</taxon>
        <taxon>Neoptera</taxon>
        <taxon>Endopterygota</taxon>
        <taxon>Diptera</taxon>
        <taxon>Brachycera</taxon>
        <taxon>Muscomorpha</taxon>
        <taxon>Oestroidea</taxon>
        <taxon>Calliphoridae</taxon>
        <taxon>Luciliinae</taxon>
        <taxon>Lucilia</taxon>
    </lineage>
</organism>
<feature type="region of interest" description="Disordered" evidence="1">
    <location>
        <begin position="19"/>
        <end position="73"/>
    </location>
</feature>
<accession>A0A0L0CMP5</accession>
<feature type="compositionally biased region" description="Acidic residues" evidence="1">
    <location>
        <begin position="26"/>
        <end position="44"/>
    </location>
</feature>
<gene>
    <name evidence="2" type="ORF">FF38_02977</name>
</gene>
<reference evidence="2 3" key="1">
    <citation type="journal article" date="2015" name="Nat. Commun.">
        <title>Lucilia cuprina genome unlocks parasitic fly biology to underpin future interventions.</title>
        <authorList>
            <person name="Anstead C.A."/>
            <person name="Korhonen P.K."/>
            <person name="Young N.D."/>
            <person name="Hall R.S."/>
            <person name="Jex A.R."/>
            <person name="Murali S.C."/>
            <person name="Hughes D.S."/>
            <person name="Lee S.F."/>
            <person name="Perry T."/>
            <person name="Stroehlein A.J."/>
            <person name="Ansell B.R."/>
            <person name="Breugelmans B."/>
            <person name="Hofmann A."/>
            <person name="Qu J."/>
            <person name="Dugan S."/>
            <person name="Lee S.L."/>
            <person name="Chao H."/>
            <person name="Dinh H."/>
            <person name="Han Y."/>
            <person name="Doddapaneni H.V."/>
            <person name="Worley K.C."/>
            <person name="Muzny D.M."/>
            <person name="Ioannidis P."/>
            <person name="Waterhouse R.M."/>
            <person name="Zdobnov E.M."/>
            <person name="James P.J."/>
            <person name="Bagnall N.H."/>
            <person name="Kotze A.C."/>
            <person name="Gibbs R.A."/>
            <person name="Richards S."/>
            <person name="Batterham P."/>
            <person name="Gasser R.B."/>
        </authorList>
    </citation>
    <scope>NUCLEOTIDE SEQUENCE [LARGE SCALE GENOMIC DNA]</scope>
    <source>
        <strain evidence="2 3">LS</strain>
        <tissue evidence="2">Full body</tissue>
    </source>
</reference>
<dbReference type="STRING" id="7375.A0A0L0CMP5"/>
<evidence type="ECO:0008006" key="4">
    <source>
        <dbReference type="Google" id="ProtNLM"/>
    </source>
</evidence>
<protein>
    <recommendedName>
        <fullName evidence="4">Eukaryotic translation initiation factor 3 subunit J</fullName>
    </recommendedName>
</protein>
<keyword evidence="3" id="KW-1185">Reference proteome</keyword>
<dbReference type="Proteomes" id="UP000037069">
    <property type="component" value="Unassembled WGS sequence"/>
</dbReference>
<dbReference type="InterPro" id="IPR013906">
    <property type="entry name" value="eIF3j"/>
</dbReference>
<evidence type="ECO:0000313" key="3">
    <source>
        <dbReference type="Proteomes" id="UP000037069"/>
    </source>
</evidence>
<comment type="caution">
    <text evidence="2">The sequence shown here is derived from an EMBL/GenBank/DDBJ whole genome shotgun (WGS) entry which is preliminary data.</text>
</comment>
<dbReference type="EMBL" id="JRES01000173">
    <property type="protein sequence ID" value="KNC33623.1"/>
    <property type="molecule type" value="Genomic_DNA"/>
</dbReference>
<sequence>MEDDWESAADKPIVVIPDNINKWAGEDDDEDVKDSWDIEEEEKKDEEKHETKAKAPVKTKPNKALKSKLAEQE</sequence>
<dbReference type="GO" id="GO:0005852">
    <property type="term" value="C:eukaryotic translation initiation factor 3 complex"/>
    <property type="evidence" value="ECO:0007669"/>
    <property type="project" value="InterPro"/>
</dbReference>
<name>A0A0L0CMP5_LUCCU</name>
<dbReference type="AlphaFoldDB" id="A0A0L0CMP5"/>